<dbReference type="EMBL" id="CACRUE010000031">
    <property type="protein sequence ID" value="VYU22367.1"/>
    <property type="molecule type" value="Genomic_DNA"/>
</dbReference>
<name>A0A6N3D9L7_9FIRM</name>
<sequence length="286" mass="33840">MRSANIVGGDFIKNCIVIKLDDYDTEISVINRKMGKINIIDNFEIEIGIKHLISLESKKEFIKIITSKLNDYKHLKEIFFSVQNEDVIIREYPEIQRVKKRDLDGYVNFEIVKDMPVNIEHYVIKYKVLNLQKNIMDIQLILFPKYIEKICTEIAQNLNIKRKYLNMNFDIIQKLIDKKKIDLGHENCVIIENKRNYIILNSVKQRKIYTSTVFEKYGNEDYILSFLEKDIHIFYYGKEDSFIKNIKENEFCVDKLNLNLKVNSLNKEDTVDNIINQNLINIGVVV</sequence>
<protein>
    <recommendedName>
        <fullName evidence="2">Competence protein A</fullName>
    </recommendedName>
</protein>
<gene>
    <name evidence="1" type="ORF">IBLFYP30_02059</name>
</gene>
<evidence type="ECO:0000313" key="1">
    <source>
        <dbReference type="EMBL" id="VYU22367.1"/>
    </source>
</evidence>
<organism evidence="1">
    <name type="scientific">Intestinibacter bartlettii</name>
    <dbReference type="NCBI Taxonomy" id="261299"/>
    <lineage>
        <taxon>Bacteria</taxon>
        <taxon>Bacillati</taxon>
        <taxon>Bacillota</taxon>
        <taxon>Clostridia</taxon>
        <taxon>Peptostreptococcales</taxon>
        <taxon>Peptostreptococcaceae</taxon>
        <taxon>Intestinibacter</taxon>
    </lineage>
</organism>
<dbReference type="AlphaFoldDB" id="A0A6N3D9L7"/>
<proteinExistence type="predicted"/>
<dbReference type="RefSeq" id="WP_024037735.1">
    <property type="nucleotide sequence ID" value="NZ_CACRUE010000031.1"/>
</dbReference>
<accession>A0A6N3D9L7</accession>
<evidence type="ECO:0008006" key="2">
    <source>
        <dbReference type="Google" id="ProtNLM"/>
    </source>
</evidence>
<reference evidence="1" key="1">
    <citation type="submission" date="2019-11" db="EMBL/GenBank/DDBJ databases">
        <authorList>
            <person name="Feng L."/>
        </authorList>
    </citation>
    <scope>NUCLEOTIDE SEQUENCE</scope>
    <source>
        <strain evidence="1">IbartlettiiLFYP30</strain>
    </source>
</reference>